<reference evidence="2" key="1">
    <citation type="submission" date="2022-07" db="EMBL/GenBank/DDBJ databases">
        <title>Evaluation of T. orientalis genome assembly methods using nanopore sequencing and analysis of variation between genomes.</title>
        <authorList>
            <person name="Yam J."/>
            <person name="Micallef M.L."/>
            <person name="Liu M."/>
            <person name="Djordjevic S.P."/>
            <person name="Bogema D.R."/>
            <person name="Jenkins C."/>
        </authorList>
    </citation>
    <scope>NUCLEOTIDE SEQUENCE</scope>
    <source>
        <strain evidence="2">Goon Nure</strain>
    </source>
</reference>
<protein>
    <submittedName>
        <fullName evidence="2">Uncharacterized protein</fullName>
    </submittedName>
</protein>
<dbReference type="AlphaFoldDB" id="A0A976MD33"/>
<evidence type="ECO:0000256" key="1">
    <source>
        <dbReference type="SAM" id="MobiDB-lite"/>
    </source>
</evidence>
<dbReference type="Proteomes" id="UP000244811">
    <property type="component" value="Chromosome 3"/>
</dbReference>
<name>A0A976MD33_THEOR</name>
<gene>
    <name evidence="2" type="ORF">MACK_001777</name>
</gene>
<proteinExistence type="predicted"/>
<dbReference type="EMBL" id="CP056070">
    <property type="protein sequence ID" value="UKK00966.2"/>
    <property type="molecule type" value="Genomic_DNA"/>
</dbReference>
<feature type="compositionally biased region" description="Basic and acidic residues" evidence="1">
    <location>
        <begin position="348"/>
        <end position="378"/>
    </location>
</feature>
<feature type="region of interest" description="Disordered" evidence="1">
    <location>
        <begin position="338"/>
        <end position="378"/>
    </location>
</feature>
<accession>A0A976MD33</accession>
<evidence type="ECO:0000313" key="2">
    <source>
        <dbReference type="EMBL" id="UKK00966.2"/>
    </source>
</evidence>
<organism evidence="2 3">
    <name type="scientific">Theileria orientalis</name>
    <dbReference type="NCBI Taxonomy" id="68886"/>
    <lineage>
        <taxon>Eukaryota</taxon>
        <taxon>Sar</taxon>
        <taxon>Alveolata</taxon>
        <taxon>Apicomplexa</taxon>
        <taxon>Aconoidasida</taxon>
        <taxon>Piroplasmida</taxon>
        <taxon>Theileriidae</taxon>
        <taxon>Theileria</taxon>
    </lineage>
</organism>
<sequence length="449" mass="51882">MLRSHSQPLISHKTHTFISNRHFTSDKYSSLRSNKLFNTEKDLESEVQELYSGLKDKKWSFADLRNRLTNEGITLKGCNKPDDVILRVAQLSLLGKKELERHLQDNDPDFLYEFNDIHDSLKSEYENLSNKDRKGFISSLVNTLKKYDSALPEDYKDDDVIELTARVRAKNKFEFKLPPRSSNFGANTVEAYTDEAKALLDAYEKTKDDEFLKKHFTDEVKDELDELNVGYSDCKSDEELVNRLAYSRVMPKLTRRPKRKMGRSSKFFKNSPLQSSFTIQGGDFGDLRKIFEAGTDNIFDNFDFGNDFFDPFNFNGLSIFKDLAPLLGLDPNRLSQLQFESSEQDADIDSHDSRHKDKRHGDETHELRDDDRDTHVETDPSLISLQHRAVDTGDPRIQNMINKAIKDPTLRSVLLTATTKGYEQAKEIWNGNVRAMYILEKLNEKHILS</sequence>
<evidence type="ECO:0000313" key="3">
    <source>
        <dbReference type="Proteomes" id="UP000244811"/>
    </source>
</evidence>